<accession>A0A5B9P1V9</accession>
<evidence type="ECO:0000313" key="3">
    <source>
        <dbReference type="Proteomes" id="UP000322214"/>
    </source>
</evidence>
<protein>
    <submittedName>
        <fullName evidence="2">Uncharacterized protein</fullName>
    </submittedName>
</protein>
<reference evidence="2 3" key="1">
    <citation type="submission" date="2019-08" db="EMBL/GenBank/DDBJ databases">
        <title>Deep-cultivation of Planctomycetes and their phenomic and genomic characterization uncovers novel biology.</title>
        <authorList>
            <person name="Wiegand S."/>
            <person name="Jogler M."/>
            <person name="Boedeker C."/>
            <person name="Pinto D."/>
            <person name="Vollmers J."/>
            <person name="Rivas-Marin E."/>
            <person name="Kohn T."/>
            <person name="Peeters S.H."/>
            <person name="Heuer A."/>
            <person name="Rast P."/>
            <person name="Oberbeckmann S."/>
            <person name="Bunk B."/>
            <person name="Jeske O."/>
            <person name="Meyerdierks A."/>
            <person name="Storesund J.E."/>
            <person name="Kallscheuer N."/>
            <person name="Luecker S."/>
            <person name="Lage O.M."/>
            <person name="Pohl T."/>
            <person name="Merkel B.J."/>
            <person name="Hornburger P."/>
            <person name="Mueller R.-W."/>
            <person name="Bruemmer F."/>
            <person name="Labrenz M."/>
            <person name="Spormann A.M."/>
            <person name="Op den Camp H."/>
            <person name="Overmann J."/>
            <person name="Amann R."/>
            <person name="Jetten M.S.M."/>
            <person name="Mascher T."/>
            <person name="Medema M.H."/>
            <person name="Devos D.P."/>
            <person name="Kaster A.-K."/>
            <person name="Ovreas L."/>
            <person name="Rohde M."/>
            <person name="Galperin M.Y."/>
            <person name="Jogler C."/>
        </authorList>
    </citation>
    <scope>NUCLEOTIDE SEQUENCE [LARGE SCALE GENOMIC DNA]</scope>
    <source>
        <strain evidence="2 3">FC18</strain>
    </source>
</reference>
<keyword evidence="3" id="KW-1185">Reference proteome</keyword>
<dbReference type="Proteomes" id="UP000322214">
    <property type="component" value="Chromosome"/>
</dbReference>
<gene>
    <name evidence="2" type="ORF">MFFC18_00910</name>
</gene>
<feature type="compositionally biased region" description="Polar residues" evidence="1">
    <location>
        <begin position="90"/>
        <end position="109"/>
    </location>
</feature>
<proteinExistence type="predicted"/>
<dbReference type="RefSeq" id="WP_075085695.1">
    <property type="nucleotide sequence ID" value="NZ_CP042912.1"/>
</dbReference>
<evidence type="ECO:0000313" key="2">
    <source>
        <dbReference type="EMBL" id="QEG20244.1"/>
    </source>
</evidence>
<sequence length="231" mass="25550">MSVSDTEKSLRRRILFNSLDKGTPIEVVQSAIDLLENEFGAQPEIRYTQLIKRLRESFEHPAFRSGNLLGRIMMVRNKPADQIGPDPASSLPQTNHSGGSTANPASPSPQRRVILSGRDLVFNTLLGNISAAVVKRHPESAAAYREHFMKEALKMNLSRDCAAKLVSWAKSGAEMSSISGTDEELHKIINTSFVWLCGKFGPVFADKILLHAVALTEQLPEAFDHSPRKFL</sequence>
<feature type="region of interest" description="Disordered" evidence="1">
    <location>
        <begin position="79"/>
        <end position="110"/>
    </location>
</feature>
<organism evidence="2 3">
    <name type="scientific">Mariniblastus fucicola</name>
    <dbReference type="NCBI Taxonomy" id="980251"/>
    <lineage>
        <taxon>Bacteria</taxon>
        <taxon>Pseudomonadati</taxon>
        <taxon>Planctomycetota</taxon>
        <taxon>Planctomycetia</taxon>
        <taxon>Pirellulales</taxon>
        <taxon>Pirellulaceae</taxon>
        <taxon>Mariniblastus</taxon>
    </lineage>
</organism>
<dbReference type="AlphaFoldDB" id="A0A5B9P1V9"/>
<evidence type="ECO:0000256" key="1">
    <source>
        <dbReference type="SAM" id="MobiDB-lite"/>
    </source>
</evidence>
<dbReference type="KEGG" id="mff:MFFC18_00910"/>
<dbReference type="EMBL" id="CP042912">
    <property type="protein sequence ID" value="QEG20244.1"/>
    <property type="molecule type" value="Genomic_DNA"/>
</dbReference>
<name>A0A5B9P1V9_9BACT</name>